<dbReference type="AlphaFoldDB" id="A0A382PYS5"/>
<evidence type="ECO:0000313" key="1">
    <source>
        <dbReference type="EMBL" id="SVC77950.1"/>
    </source>
</evidence>
<reference evidence="1" key="1">
    <citation type="submission" date="2018-05" db="EMBL/GenBank/DDBJ databases">
        <authorList>
            <person name="Lanie J.A."/>
            <person name="Ng W.-L."/>
            <person name="Kazmierczak K.M."/>
            <person name="Andrzejewski T.M."/>
            <person name="Davidsen T.M."/>
            <person name="Wayne K.J."/>
            <person name="Tettelin H."/>
            <person name="Glass J.I."/>
            <person name="Rusch D."/>
            <person name="Podicherti R."/>
            <person name="Tsui H.-C.T."/>
            <person name="Winkler M.E."/>
        </authorList>
    </citation>
    <scope>NUCLEOTIDE SEQUENCE</scope>
</reference>
<organism evidence="1">
    <name type="scientific">marine metagenome</name>
    <dbReference type="NCBI Taxonomy" id="408172"/>
    <lineage>
        <taxon>unclassified sequences</taxon>
        <taxon>metagenomes</taxon>
        <taxon>ecological metagenomes</taxon>
    </lineage>
</organism>
<proteinExistence type="predicted"/>
<dbReference type="EMBL" id="UINC01110441">
    <property type="protein sequence ID" value="SVC77950.1"/>
    <property type="molecule type" value="Genomic_DNA"/>
</dbReference>
<accession>A0A382PYS5</accession>
<protein>
    <submittedName>
        <fullName evidence="1">Uncharacterized protein</fullName>
    </submittedName>
</protein>
<name>A0A382PYS5_9ZZZZ</name>
<feature type="non-terminal residue" evidence="1">
    <location>
        <position position="1"/>
    </location>
</feature>
<gene>
    <name evidence="1" type="ORF">METZ01_LOCUS330804</name>
</gene>
<feature type="non-terminal residue" evidence="1">
    <location>
        <position position="34"/>
    </location>
</feature>
<sequence>VQSAVPNQSASYLRPAAGWSSPVARWAHNPKVGG</sequence>